<accession>A0A5B0E3B4</accession>
<evidence type="ECO:0000313" key="12">
    <source>
        <dbReference type="Proteomes" id="UP000324738"/>
    </source>
</evidence>
<dbReference type="PANTHER" id="PTHR48069:SF3">
    <property type="entry name" value="DIHYDROFOLATE REDUCTASE"/>
    <property type="match status" value="1"/>
</dbReference>
<dbReference type="PIRSF" id="PIRSF000194">
    <property type="entry name" value="DHFR"/>
    <property type="match status" value="1"/>
</dbReference>
<evidence type="ECO:0000256" key="5">
    <source>
        <dbReference type="ARBA" id="ARBA00022857"/>
    </source>
</evidence>
<dbReference type="InterPro" id="IPR024072">
    <property type="entry name" value="DHFR-like_dom_sf"/>
</dbReference>
<evidence type="ECO:0000256" key="4">
    <source>
        <dbReference type="ARBA" id="ARBA00022563"/>
    </source>
</evidence>
<dbReference type="GO" id="GO:0046654">
    <property type="term" value="P:tetrahydrofolate biosynthetic process"/>
    <property type="evidence" value="ECO:0007669"/>
    <property type="project" value="UniProtKB-UniPathway"/>
</dbReference>
<evidence type="ECO:0000256" key="9">
    <source>
        <dbReference type="RuleBase" id="RU004474"/>
    </source>
</evidence>
<evidence type="ECO:0000256" key="1">
    <source>
        <dbReference type="ARBA" id="ARBA00004903"/>
    </source>
</evidence>
<protein>
    <recommendedName>
        <fullName evidence="3 8">Dihydrofolate reductase</fullName>
        <ecNumber evidence="3 8">1.5.1.3</ecNumber>
    </recommendedName>
</protein>
<reference evidence="11 12" key="1">
    <citation type="submission" date="2019-08" db="EMBL/GenBank/DDBJ databases">
        <title>Aureimonas fodiniaquatilis sp. nov., isolated from a coal mine wastewater.</title>
        <authorList>
            <person name="Kim W."/>
        </authorList>
    </citation>
    <scope>NUCLEOTIDE SEQUENCE [LARGE SCALE GENOMIC DNA]</scope>
    <source>
        <strain evidence="11 12">CAU 1482</strain>
    </source>
</reference>
<evidence type="ECO:0000256" key="6">
    <source>
        <dbReference type="ARBA" id="ARBA00023002"/>
    </source>
</evidence>
<evidence type="ECO:0000256" key="3">
    <source>
        <dbReference type="ARBA" id="ARBA00012856"/>
    </source>
</evidence>
<evidence type="ECO:0000259" key="10">
    <source>
        <dbReference type="PROSITE" id="PS51330"/>
    </source>
</evidence>
<keyword evidence="6 8" id="KW-0560">Oxidoreductase</keyword>
<comment type="similarity">
    <text evidence="2 8 9">Belongs to the dihydrofolate reductase family.</text>
</comment>
<evidence type="ECO:0000256" key="7">
    <source>
        <dbReference type="ARBA" id="ARBA00025067"/>
    </source>
</evidence>
<dbReference type="InterPro" id="IPR012259">
    <property type="entry name" value="DHFR"/>
</dbReference>
<dbReference type="UniPathway" id="UPA00077">
    <property type="reaction ID" value="UER00158"/>
</dbReference>
<dbReference type="OrthoDB" id="9804315at2"/>
<dbReference type="CDD" id="cd00209">
    <property type="entry name" value="DHFR"/>
    <property type="match status" value="1"/>
</dbReference>
<comment type="pathway">
    <text evidence="1 8">Cofactor biosynthesis; tetrahydrofolate biosynthesis; 5,6,7,8-tetrahydrofolate from 7,8-dihydrofolate: step 1/1.</text>
</comment>
<dbReference type="SUPFAM" id="SSF53597">
    <property type="entry name" value="Dihydrofolate reductase-like"/>
    <property type="match status" value="1"/>
</dbReference>
<dbReference type="GO" id="GO:0004146">
    <property type="term" value="F:dihydrofolate reductase activity"/>
    <property type="evidence" value="ECO:0007669"/>
    <property type="project" value="UniProtKB-EC"/>
</dbReference>
<dbReference type="AlphaFoldDB" id="A0A5B0E3B4"/>
<dbReference type="InterPro" id="IPR017925">
    <property type="entry name" value="DHFR_CS"/>
</dbReference>
<keyword evidence="4 8" id="KW-0554">One-carbon metabolism</keyword>
<organism evidence="11 12">
    <name type="scientific">Aureimonas fodinaquatilis</name>
    <dbReference type="NCBI Taxonomy" id="2565783"/>
    <lineage>
        <taxon>Bacteria</taxon>
        <taxon>Pseudomonadati</taxon>
        <taxon>Pseudomonadota</taxon>
        <taxon>Alphaproteobacteria</taxon>
        <taxon>Hyphomicrobiales</taxon>
        <taxon>Aurantimonadaceae</taxon>
        <taxon>Aureimonas</taxon>
    </lineage>
</organism>
<dbReference type="Pfam" id="PF00186">
    <property type="entry name" value="DHFR_1"/>
    <property type="match status" value="1"/>
</dbReference>
<comment type="catalytic activity">
    <reaction evidence="8">
        <text>(6S)-5,6,7,8-tetrahydrofolate + NADP(+) = 7,8-dihydrofolate + NADPH + H(+)</text>
        <dbReference type="Rhea" id="RHEA:15009"/>
        <dbReference type="ChEBI" id="CHEBI:15378"/>
        <dbReference type="ChEBI" id="CHEBI:57451"/>
        <dbReference type="ChEBI" id="CHEBI:57453"/>
        <dbReference type="ChEBI" id="CHEBI:57783"/>
        <dbReference type="ChEBI" id="CHEBI:58349"/>
        <dbReference type="EC" id="1.5.1.3"/>
    </reaction>
</comment>
<dbReference type="GO" id="GO:0046655">
    <property type="term" value="P:folic acid metabolic process"/>
    <property type="evidence" value="ECO:0007669"/>
    <property type="project" value="TreeGrafter"/>
</dbReference>
<dbReference type="PROSITE" id="PS00075">
    <property type="entry name" value="DHFR_1"/>
    <property type="match status" value="1"/>
</dbReference>
<dbReference type="PRINTS" id="PR00070">
    <property type="entry name" value="DHFR"/>
</dbReference>
<evidence type="ECO:0000313" key="11">
    <source>
        <dbReference type="EMBL" id="KAA0972240.1"/>
    </source>
</evidence>
<dbReference type="EC" id="1.5.1.3" evidence="3 8"/>
<evidence type="ECO:0000256" key="8">
    <source>
        <dbReference type="PIRNR" id="PIRNR000194"/>
    </source>
</evidence>
<gene>
    <name evidence="11" type="ORF">FPY71_03800</name>
</gene>
<comment type="caution">
    <text evidence="11">The sequence shown here is derived from an EMBL/GenBank/DDBJ whole genome shotgun (WGS) entry which is preliminary data.</text>
</comment>
<name>A0A5B0E3B4_9HYPH</name>
<dbReference type="Gene3D" id="3.40.430.10">
    <property type="entry name" value="Dihydrofolate Reductase, subunit A"/>
    <property type="match status" value="1"/>
</dbReference>
<dbReference type="InterPro" id="IPR001796">
    <property type="entry name" value="DHFR_dom"/>
</dbReference>
<evidence type="ECO:0000256" key="2">
    <source>
        <dbReference type="ARBA" id="ARBA00009539"/>
    </source>
</evidence>
<keyword evidence="12" id="KW-1185">Reference proteome</keyword>
<dbReference type="GO" id="GO:0046452">
    <property type="term" value="P:dihydrofolate metabolic process"/>
    <property type="evidence" value="ECO:0007669"/>
    <property type="project" value="TreeGrafter"/>
</dbReference>
<proteinExistence type="inferred from homology"/>
<feature type="domain" description="DHFR" evidence="10">
    <location>
        <begin position="8"/>
        <end position="173"/>
    </location>
</feature>
<sequence>MLNPQPFHLTIVVAMAARNRVIGLDGQMPWHVSGDLKHYRALTMGKPMIMGRKTLQSIGRILDGRDTIVLSRSDTPVMPGALQAQTPQQALELAKQCARSRSASEIIIAGGAEIYRIFLPVVSRIELTRIDVEPAGDAFFPELPDTEWKTDELTPMQRGPRDSAPAEFVTLTRRIPLVVE</sequence>
<dbReference type="RefSeq" id="WP_149297767.1">
    <property type="nucleotide sequence ID" value="NZ_VTWH01000001.1"/>
</dbReference>
<dbReference type="EMBL" id="VTWH01000001">
    <property type="protein sequence ID" value="KAA0972240.1"/>
    <property type="molecule type" value="Genomic_DNA"/>
</dbReference>
<dbReference type="PROSITE" id="PS51330">
    <property type="entry name" value="DHFR_2"/>
    <property type="match status" value="1"/>
</dbReference>
<keyword evidence="5 8" id="KW-0521">NADP</keyword>
<dbReference type="GO" id="GO:0050661">
    <property type="term" value="F:NADP binding"/>
    <property type="evidence" value="ECO:0007669"/>
    <property type="project" value="InterPro"/>
</dbReference>
<dbReference type="GO" id="GO:0005829">
    <property type="term" value="C:cytosol"/>
    <property type="evidence" value="ECO:0007669"/>
    <property type="project" value="TreeGrafter"/>
</dbReference>
<dbReference type="GO" id="GO:0006730">
    <property type="term" value="P:one-carbon metabolic process"/>
    <property type="evidence" value="ECO:0007669"/>
    <property type="project" value="UniProtKB-KW"/>
</dbReference>
<dbReference type="PANTHER" id="PTHR48069">
    <property type="entry name" value="DIHYDROFOLATE REDUCTASE"/>
    <property type="match status" value="1"/>
</dbReference>
<dbReference type="Proteomes" id="UP000324738">
    <property type="component" value="Unassembled WGS sequence"/>
</dbReference>
<comment type="function">
    <text evidence="7 8">Key enzyme in folate metabolism. Catalyzes an essential reaction for de novo glycine and purine synthesis, and for DNA precursor synthesis.</text>
</comment>